<dbReference type="InterPro" id="IPR037914">
    <property type="entry name" value="SpoVT-AbrB_sf"/>
</dbReference>
<dbReference type="PROSITE" id="PS51740">
    <property type="entry name" value="SPOVT_ABRB"/>
    <property type="match status" value="1"/>
</dbReference>
<evidence type="ECO:0000313" key="3">
    <source>
        <dbReference type="EMBL" id="OGG18961.1"/>
    </source>
</evidence>
<dbReference type="EMBL" id="MFJK01000011">
    <property type="protein sequence ID" value="OGG18961.1"/>
    <property type="molecule type" value="Genomic_DNA"/>
</dbReference>
<reference evidence="3 4" key="1">
    <citation type="journal article" date="2016" name="Nat. Commun.">
        <title>Thousands of microbial genomes shed light on interconnected biogeochemical processes in an aquifer system.</title>
        <authorList>
            <person name="Anantharaman K."/>
            <person name="Brown C.T."/>
            <person name="Hug L.A."/>
            <person name="Sharon I."/>
            <person name="Castelle C.J."/>
            <person name="Probst A.J."/>
            <person name="Thomas B.C."/>
            <person name="Singh A."/>
            <person name="Wilkins M.J."/>
            <person name="Karaoz U."/>
            <person name="Brodie E.L."/>
            <person name="Williams K.H."/>
            <person name="Hubbard S.S."/>
            <person name="Banfield J.F."/>
        </authorList>
    </citation>
    <scope>NUCLEOTIDE SEQUENCE [LARGE SCALE GENOMIC DNA]</scope>
</reference>
<name>A0A1F6A2R4_9BACT</name>
<evidence type="ECO:0000313" key="4">
    <source>
        <dbReference type="Proteomes" id="UP000177871"/>
    </source>
</evidence>
<dbReference type="GO" id="GO:0003677">
    <property type="term" value="F:DNA binding"/>
    <property type="evidence" value="ECO:0007669"/>
    <property type="project" value="UniProtKB-UniRule"/>
</dbReference>
<dbReference type="NCBIfam" id="TIGR01439">
    <property type="entry name" value="lp_hng_hel_AbrB"/>
    <property type="match status" value="1"/>
</dbReference>
<sequence length="84" mass="9412">MTYTASVTSQGQVSIPAPFRKKYGLSGNKVIFEETVDGGLKLKPVPDIMSLAGIFKTKKRFTHEQERGSFRHYLATRHLGNKLT</sequence>
<dbReference type="SMART" id="SM00966">
    <property type="entry name" value="SpoVT_AbrB"/>
    <property type="match status" value="1"/>
</dbReference>
<dbReference type="AlphaFoldDB" id="A0A1F6A2R4"/>
<dbReference type="Proteomes" id="UP000177871">
    <property type="component" value="Unassembled WGS sequence"/>
</dbReference>
<dbReference type="STRING" id="1798381.A2721_02370"/>
<organism evidence="3 4">
    <name type="scientific">Candidatus Gottesmanbacteria bacterium RIFCSPHIGHO2_01_FULL_47_48</name>
    <dbReference type="NCBI Taxonomy" id="1798381"/>
    <lineage>
        <taxon>Bacteria</taxon>
        <taxon>Candidatus Gottesmaniibacteriota</taxon>
    </lineage>
</organism>
<feature type="domain" description="SpoVT-AbrB" evidence="2">
    <location>
        <begin position="2"/>
        <end position="47"/>
    </location>
</feature>
<evidence type="ECO:0000259" key="2">
    <source>
        <dbReference type="PROSITE" id="PS51740"/>
    </source>
</evidence>
<proteinExistence type="predicted"/>
<comment type="caution">
    <text evidence="3">The sequence shown here is derived from an EMBL/GenBank/DDBJ whole genome shotgun (WGS) entry which is preliminary data.</text>
</comment>
<evidence type="ECO:0000256" key="1">
    <source>
        <dbReference type="PROSITE-ProRule" id="PRU01076"/>
    </source>
</evidence>
<dbReference type="Gene3D" id="2.10.260.10">
    <property type="match status" value="1"/>
</dbReference>
<protein>
    <recommendedName>
        <fullName evidence="2">SpoVT-AbrB domain-containing protein</fullName>
    </recommendedName>
</protein>
<gene>
    <name evidence="3" type="ORF">A2721_02370</name>
</gene>
<keyword evidence="1" id="KW-0238">DNA-binding</keyword>
<dbReference type="Pfam" id="PF04014">
    <property type="entry name" value="MazE_antitoxin"/>
    <property type="match status" value="1"/>
</dbReference>
<accession>A0A1F6A2R4</accession>
<dbReference type="SUPFAM" id="SSF89447">
    <property type="entry name" value="AbrB/MazE/MraZ-like"/>
    <property type="match status" value="1"/>
</dbReference>
<dbReference type="InterPro" id="IPR007159">
    <property type="entry name" value="SpoVT-AbrB_dom"/>
</dbReference>